<gene>
    <name evidence="1" type="ORF">GSONMT00071761001</name>
</gene>
<dbReference type="InterPro" id="IPR052997">
    <property type="entry name" value="RRT15-like"/>
</dbReference>
<proteinExistence type="predicted"/>
<dbReference type="PANTHER" id="PTHR33047">
    <property type="entry name" value="PROTEIN TAR1"/>
    <property type="match status" value="1"/>
</dbReference>
<name>A0A060WHF6_ONCMY</name>
<evidence type="ECO:0000313" key="1">
    <source>
        <dbReference type="EMBL" id="CDQ64669.1"/>
    </source>
</evidence>
<dbReference type="EMBL" id="FR904479">
    <property type="protein sequence ID" value="CDQ64669.1"/>
    <property type="molecule type" value="Genomic_DNA"/>
</dbReference>
<reference evidence="1" key="1">
    <citation type="journal article" date="2014" name="Nat. Commun.">
        <title>The rainbow trout genome provides novel insights into evolution after whole-genome duplication in vertebrates.</title>
        <authorList>
            <person name="Berthelot C."/>
            <person name="Brunet F."/>
            <person name="Chalopin D."/>
            <person name="Juanchich A."/>
            <person name="Bernard M."/>
            <person name="Noel B."/>
            <person name="Bento P."/>
            <person name="Da Silva C."/>
            <person name="Labadie K."/>
            <person name="Alberti A."/>
            <person name="Aury J.M."/>
            <person name="Louis A."/>
            <person name="Dehais P."/>
            <person name="Bardou P."/>
            <person name="Montfort J."/>
            <person name="Klopp C."/>
            <person name="Cabau C."/>
            <person name="Gaspin C."/>
            <person name="Thorgaard G.H."/>
            <person name="Boussaha M."/>
            <person name="Quillet E."/>
            <person name="Guyomard R."/>
            <person name="Galiana D."/>
            <person name="Bobe J."/>
            <person name="Volff J.N."/>
            <person name="Genet C."/>
            <person name="Wincker P."/>
            <person name="Jaillon O."/>
            <person name="Roest Crollius H."/>
            <person name="Guiguen Y."/>
        </authorList>
    </citation>
    <scope>NUCLEOTIDE SEQUENCE [LARGE SCALE GENOMIC DNA]</scope>
</reference>
<dbReference type="PaxDb" id="8022-A0A060WHF6"/>
<sequence>MVCIHTENQDQASFCPSAPLEVSVLHKFALGHLRYRLTGVPPQSKSAPATVPGAGGTKKRKTRRVVVFHGGRGLPLILHLSCLFTSQALINNIKNVYVKTFEQYTKKLDAEFSNLNFPYKIEAPAKHDMKLQIGPSEYEKR</sequence>
<evidence type="ECO:0000313" key="2">
    <source>
        <dbReference type="Proteomes" id="UP000193380"/>
    </source>
</evidence>
<organism evidence="1 2">
    <name type="scientific">Oncorhynchus mykiss</name>
    <name type="common">Rainbow trout</name>
    <name type="synonym">Salmo gairdneri</name>
    <dbReference type="NCBI Taxonomy" id="8022"/>
    <lineage>
        <taxon>Eukaryota</taxon>
        <taxon>Metazoa</taxon>
        <taxon>Chordata</taxon>
        <taxon>Craniata</taxon>
        <taxon>Vertebrata</taxon>
        <taxon>Euteleostomi</taxon>
        <taxon>Actinopterygii</taxon>
        <taxon>Neopterygii</taxon>
        <taxon>Teleostei</taxon>
        <taxon>Protacanthopterygii</taxon>
        <taxon>Salmoniformes</taxon>
        <taxon>Salmonidae</taxon>
        <taxon>Salmoninae</taxon>
        <taxon>Oncorhynchus</taxon>
    </lineage>
</organism>
<accession>A0A060WHF6</accession>
<dbReference type="STRING" id="8022.A0A060WHF6"/>
<dbReference type="Proteomes" id="UP000193380">
    <property type="component" value="Unassembled WGS sequence"/>
</dbReference>
<dbReference type="AlphaFoldDB" id="A0A060WHF6"/>
<protein>
    <submittedName>
        <fullName evidence="1">Uncharacterized protein</fullName>
    </submittedName>
</protein>
<reference evidence="1" key="2">
    <citation type="submission" date="2014-03" db="EMBL/GenBank/DDBJ databases">
        <authorList>
            <person name="Genoscope - CEA"/>
        </authorList>
    </citation>
    <scope>NUCLEOTIDE SEQUENCE</scope>
</reference>
<dbReference type="PANTHER" id="PTHR33047:SF8">
    <property type="entry name" value="REGULATOR OF RDNA TRANSCRIPTION PROTEIN 15"/>
    <property type="match status" value="1"/>
</dbReference>